<keyword evidence="11" id="KW-1185">Reference proteome</keyword>
<dbReference type="InterPro" id="IPR025857">
    <property type="entry name" value="MacB_PCD"/>
</dbReference>
<dbReference type="AlphaFoldDB" id="A0A3N1PAU9"/>
<feature type="domain" description="MacB-like periplasmic core" evidence="9">
    <location>
        <begin position="18"/>
        <end position="241"/>
    </location>
</feature>
<dbReference type="OrthoDB" id="9770036at2"/>
<feature type="transmembrane region" description="Helical" evidence="7">
    <location>
        <begin position="20"/>
        <end position="39"/>
    </location>
</feature>
<evidence type="ECO:0000259" key="9">
    <source>
        <dbReference type="Pfam" id="PF12704"/>
    </source>
</evidence>
<evidence type="ECO:0000256" key="4">
    <source>
        <dbReference type="ARBA" id="ARBA00022989"/>
    </source>
</evidence>
<dbReference type="GO" id="GO:0022857">
    <property type="term" value="F:transmembrane transporter activity"/>
    <property type="evidence" value="ECO:0007669"/>
    <property type="project" value="TreeGrafter"/>
</dbReference>
<dbReference type="InterPro" id="IPR050250">
    <property type="entry name" value="Macrolide_Exporter_MacB"/>
</dbReference>
<dbReference type="PANTHER" id="PTHR30572:SF4">
    <property type="entry name" value="ABC TRANSPORTER PERMEASE YTRF"/>
    <property type="match status" value="1"/>
</dbReference>
<proteinExistence type="inferred from homology"/>
<dbReference type="RefSeq" id="WP_123638711.1">
    <property type="nucleotide sequence ID" value="NZ_RJUK01000001.1"/>
</dbReference>
<keyword evidence="5 7" id="KW-0472">Membrane</keyword>
<feature type="transmembrane region" description="Helical" evidence="7">
    <location>
        <begin position="278"/>
        <end position="303"/>
    </location>
</feature>
<dbReference type="PANTHER" id="PTHR30572">
    <property type="entry name" value="MEMBRANE COMPONENT OF TRANSPORTER-RELATED"/>
    <property type="match status" value="1"/>
</dbReference>
<comment type="similarity">
    <text evidence="6">Belongs to the ABC-4 integral membrane protein family.</text>
</comment>
<evidence type="ECO:0000256" key="5">
    <source>
        <dbReference type="ARBA" id="ARBA00023136"/>
    </source>
</evidence>
<feature type="domain" description="ABC3 transporter permease C-terminal" evidence="8">
    <location>
        <begin position="282"/>
        <end position="402"/>
    </location>
</feature>
<comment type="subcellular location">
    <subcellularLocation>
        <location evidence="1">Cell membrane</location>
        <topology evidence="1">Multi-pass membrane protein</topology>
    </subcellularLocation>
</comment>
<dbReference type="Pfam" id="PF02687">
    <property type="entry name" value="FtsX"/>
    <property type="match status" value="1"/>
</dbReference>
<dbReference type="Pfam" id="PF12704">
    <property type="entry name" value="MacB_PCD"/>
    <property type="match status" value="1"/>
</dbReference>
<accession>A0A3N1PAU9</accession>
<organism evidence="10 11">
    <name type="scientific">Marinimicrobium koreense</name>
    <dbReference type="NCBI Taxonomy" id="306545"/>
    <lineage>
        <taxon>Bacteria</taxon>
        <taxon>Pseudomonadati</taxon>
        <taxon>Pseudomonadota</taxon>
        <taxon>Gammaproteobacteria</taxon>
        <taxon>Cellvibrionales</taxon>
        <taxon>Cellvibrionaceae</taxon>
        <taxon>Marinimicrobium</taxon>
    </lineage>
</organism>
<evidence type="ECO:0000259" key="8">
    <source>
        <dbReference type="Pfam" id="PF02687"/>
    </source>
</evidence>
<evidence type="ECO:0000256" key="1">
    <source>
        <dbReference type="ARBA" id="ARBA00004651"/>
    </source>
</evidence>
<feature type="transmembrane region" description="Helical" evidence="7">
    <location>
        <begin position="332"/>
        <end position="354"/>
    </location>
</feature>
<evidence type="ECO:0000256" key="2">
    <source>
        <dbReference type="ARBA" id="ARBA00022475"/>
    </source>
</evidence>
<feature type="transmembrane region" description="Helical" evidence="7">
    <location>
        <begin position="374"/>
        <end position="394"/>
    </location>
</feature>
<evidence type="ECO:0000313" key="11">
    <source>
        <dbReference type="Proteomes" id="UP000273643"/>
    </source>
</evidence>
<protein>
    <submittedName>
        <fullName evidence="10">Putative ABC transport system permease protein</fullName>
    </submittedName>
</protein>
<reference evidence="10 11" key="1">
    <citation type="submission" date="2018-11" db="EMBL/GenBank/DDBJ databases">
        <title>Genomic Encyclopedia of Type Strains, Phase IV (KMG-IV): sequencing the most valuable type-strain genomes for metagenomic binning, comparative biology and taxonomic classification.</title>
        <authorList>
            <person name="Goeker M."/>
        </authorList>
    </citation>
    <scope>NUCLEOTIDE SEQUENCE [LARGE SCALE GENOMIC DNA]</scope>
    <source>
        <strain evidence="10 11">DSM 16974</strain>
    </source>
</reference>
<dbReference type="Proteomes" id="UP000273643">
    <property type="component" value="Unassembled WGS sequence"/>
</dbReference>
<dbReference type="EMBL" id="RJUK01000001">
    <property type="protein sequence ID" value="ROQ21776.1"/>
    <property type="molecule type" value="Genomic_DNA"/>
</dbReference>
<evidence type="ECO:0000313" key="10">
    <source>
        <dbReference type="EMBL" id="ROQ21776.1"/>
    </source>
</evidence>
<dbReference type="GO" id="GO:0005886">
    <property type="term" value="C:plasma membrane"/>
    <property type="evidence" value="ECO:0007669"/>
    <property type="project" value="UniProtKB-SubCell"/>
</dbReference>
<gene>
    <name evidence="10" type="ORF">EDC38_2404</name>
</gene>
<dbReference type="InterPro" id="IPR003838">
    <property type="entry name" value="ABC3_permease_C"/>
</dbReference>
<evidence type="ECO:0000256" key="6">
    <source>
        <dbReference type="ARBA" id="ARBA00038076"/>
    </source>
</evidence>
<evidence type="ECO:0000256" key="3">
    <source>
        <dbReference type="ARBA" id="ARBA00022692"/>
    </source>
</evidence>
<keyword evidence="4 7" id="KW-1133">Transmembrane helix</keyword>
<evidence type="ECO:0000256" key="7">
    <source>
        <dbReference type="SAM" id="Phobius"/>
    </source>
</evidence>
<comment type="caution">
    <text evidence="10">The sequence shown here is derived from an EMBL/GenBank/DDBJ whole genome shotgun (WGS) entry which is preliminary data.</text>
</comment>
<name>A0A3N1PAU9_9GAMM</name>
<sequence length="411" mass="44774">MDGLQEILYTLRQNKLRTALTAFGVFWGIFMLILLLGAGRGMQNGVYDSFGTDVRDFVVIWSGATSVAHQGMSVGRRIQLTTADLYAIKRQVPGVGFIASENRINNASIRAGNKSGSFSLHGIPDDFFRIKGVEPFDFGRELNRLDQAQLRKSCLLGRTVVERLFGPGTDPVGQEVTVNNVVLTVVGVFYDRNNRGQDSERIYIADTTYRTVFGGGDNIQTLWLRPAPGYDGVQVEQQVIELLKQRHQVAEEDRRAIQSFNMAGPAKMVNGLFLAINAFIWFVGLGTLTAGIVGVSNIMIITVKERTREIGIRKALGATPFNIVKTLLLESILVTSIAGYAGLVLGVGLIELMAFGLRSVGANLPFFQNPEVNFQAAITAIVLLVIVGALAGLVPALKAARIMPIEAMRAE</sequence>
<keyword evidence="3 7" id="KW-0812">Transmembrane</keyword>
<keyword evidence="2" id="KW-1003">Cell membrane</keyword>